<reference evidence="2 3" key="1">
    <citation type="journal article" date="2007" name="Int. J. Syst. Evol. Microbiol.">
        <title>Oceanobacillus profundus sp. nov., isolated from a deep-sea sediment core.</title>
        <authorList>
            <person name="Kim Y.G."/>
            <person name="Choi D.H."/>
            <person name="Hyun S."/>
            <person name="Cho B.C."/>
        </authorList>
    </citation>
    <scope>NUCLEOTIDE SEQUENCE [LARGE SCALE GENOMIC DNA]</scope>
    <source>
        <strain evidence="2 3">DSM 18246</strain>
    </source>
</reference>
<dbReference type="SUPFAM" id="SSF55729">
    <property type="entry name" value="Acyl-CoA N-acyltransferases (Nat)"/>
    <property type="match status" value="1"/>
</dbReference>
<dbReference type="PANTHER" id="PTHR41700">
    <property type="entry name" value="GCN5-RELATED N-ACETYLTRANSFERASE"/>
    <property type="match status" value="1"/>
</dbReference>
<name>A0A417YLE1_9BACI</name>
<dbReference type="GO" id="GO:0016747">
    <property type="term" value="F:acyltransferase activity, transferring groups other than amino-acyl groups"/>
    <property type="evidence" value="ECO:0007669"/>
    <property type="project" value="InterPro"/>
</dbReference>
<comment type="caution">
    <text evidence="2">The sequence shown here is derived from an EMBL/GenBank/DDBJ whole genome shotgun (WGS) entry which is preliminary data.</text>
</comment>
<proteinExistence type="predicted"/>
<keyword evidence="3" id="KW-1185">Reference proteome</keyword>
<dbReference type="InterPro" id="IPR016181">
    <property type="entry name" value="Acyl_CoA_acyltransferase"/>
</dbReference>
<keyword evidence="2" id="KW-0808">Transferase</keyword>
<dbReference type="PANTHER" id="PTHR41700:SF1">
    <property type="entry name" value="N-ACETYLTRANSFERASE DOMAIN-CONTAINING PROTEIN"/>
    <property type="match status" value="1"/>
</dbReference>
<protein>
    <submittedName>
        <fullName evidence="2">GNAT family N-acetyltransferase</fullName>
    </submittedName>
</protein>
<feature type="domain" description="N-acetyltransferase" evidence="1">
    <location>
        <begin position="6"/>
        <end position="153"/>
    </location>
</feature>
<sequence>MVKGKLEIRKLTTLDELREVQKLEETVWHMSAIPLHQTFTALTNGGIILGAYDSEKLIGFLYSFAGFDGKNAYLCSHMMGILPAYRKDGIGRKLKLKQAVFAREMGYEVITWTFDPLESVNAYLNLHKLGAKGVYFKENHYGELGDEFSQGLPSDRFQIIWDISQTCEEKETISVDAANILLQMDSERKPVVTDNYHANDSMEWDMWLVAIPANFQSLKEENFNLAKEWRLTTQELFRRLFQHGYQASDFIHYAEDYNYYVFRKQ</sequence>
<evidence type="ECO:0000259" key="1">
    <source>
        <dbReference type="PROSITE" id="PS51186"/>
    </source>
</evidence>
<dbReference type="RefSeq" id="WP_118888639.1">
    <property type="nucleotide sequence ID" value="NZ_PHUT01000002.1"/>
</dbReference>
<dbReference type="OrthoDB" id="9797990at2"/>
<dbReference type="Gene3D" id="3.40.630.30">
    <property type="match status" value="1"/>
</dbReference>
<dbReference type="CDD" id="cd04301">
    <property type="entry name" value="NAT_SF"/>
    <property type="match status" value="1"/>
</dbReference>
<dbReference type="Proteomes" id="UP000285456">
    <property type="component" value="Unassembled WGS sequence"/>
</dbReference>
<dbReference type="AlphaFoldDB" id="A0A417YLE1"/>
<dbReference type="InterPro" id="IPR038764">
    <property type="entry name" value="GNAT_N_AcTrfase_prd"/>
</dbReference>
<dbReference type="EMBL" id="QWEH01000002">
    <property type="protein sequence ID" value="RHW34270.1"/>
    <property type="molecule type" value="Genomic_DNA"/>
</dbReference>
<dbReference type="PROSITE" id="PS51186">
    <property type="entry name" value="GNAT"/>
    <property type="match status" value="1"/>
</dbReference>
<evidence type="ECO:0000313" key="2">
    <source>
        <dbReference type="EMBL" id="RHW34270.1"/>
    </source>
</evidence>
<evidence type="ECO:0000313" key="3">
    <source>
        <dbReference type="Proteomes" id="UP000285456"/>
    </source>
</evidence>
<dbReference type="InterPro" id="IPR000182">
    <property type="entry name" value="GNAT_dom"/>
</dbReference>
<gene>
    <name evidence="2" type="ORF">D1B32_03610</name>
</gene>
<dbReference type="Pfam" id="PF00583">
    <property type="entry name" value="Acetyltransf_1"/>
    <property type="match status" value="1"/>
</dbReference>
<accession>A0A417YLE1</accession>
<organism evidence="2 3">
    <name type="scientific">Oceanobacillus profundus</name>
    <dbReference type="NCBI Taxonomy" id="372463"/>
    <lineage>
        <taxon>Bacteria</taxon>
        <taxon>Bacillati</taxon>
        <taxon>Bacillota</taxon>
        <taxon>Bacilli</taxon>
        <taxon>Bacillales</taxon>
        <taxon>Bacillaceae</taxon>
        <taxon>Oceanobacillus</taxon>
    </lineage>
</organism>